<dbReference type="Proteomes" id="UP000789375">
    <property type="component" value="Unassembled WGS sequence"/>
</dbReference>
<evidence type="ECO:0000313" key="2">
    <source>
        <dbReference type="Proteomes" id="UP000789375"/>
    </source>
</evidence>
<accession>A0A9N9IMH4</accession>
<dbReference type="AlphaFoldDB" id="A0A9N9IMH4"/>
<evidence type="ECO:0000313" key="1">
    <source>
        <dbReference type="EMBL" id="CAG8740290.1"/>
    </source>
</evidence>
<feature type="non-terminal residue" evidence="1">
    <location>
        <position position="47"/>
    </location>
</feature>
<feature type="non-terminal residue" evidence="1">
    <location>
        <position position="1"/>
    </location>
</feature>
<dbReference type="EMBL" id="CAJVPP010020389">
    <property type="protein sequence ID" value="CAG8740290.1"/>
    <property type="molecule type" value="Genomic_DNA"/>
</dbReference>
<proteinExistence type="predicted"/>
<name>A0A9N9IMH4_FUNMO</name>
<sequence>HTTLKWLKTSKMPKRRHARWIIKLQQYHFTIEYRVGKHNANANALSR</sequence>
<reference evidence="1" key="1">
    <citation type="submission" date="2021-06" db="EMBL/GenBank/DDBJ databases">
        <authorList>
            <person name="Kallberg Y."/>
            <person name="Tangrot J."/>
            <person name="Rosling A."/>
        </authorList>
    </citation>
    <scope>NUCLEOTIDE SEQUENCE</scope>
    <source>
        <strain evidence="1">87-6 pot B 2015</strain>
    </source>
</reference>
<organism evidence="1 2">
    <name type="scientific">Funneliformis mosseae</name>
    <name type="common">Endomycorrhizal fungus</name>
    <name type="synonym">Glomus mosseae</name>
    <dbReference type="NCBI Taxonomy" id="27381"/>
    <lineage>
        <taxon>Eukaryota</taxon>
        <taxon>Fungi</taxon>
        <taxon>Fungi incertae sedis</taxon>
        <taxon>Mucoromycota</taxon>
        <taxon>Glomeromycotina</taxon>
        <taxon>Glomeromycetes</taxon>
        <taxon>Glomerales</taxon>
        <taxon>Glomeraceae</taxon>
        <taxon>Funneliformis</taxon>
    </lineage>
</organism>
<gene>
    <name evidence="1" type="ORF">FMOSSE_LOCUS16110</name>
</gene>
<protein>
    <submittedName>
        <fullName evidence="1">15112_t:CDS:1</fullName>
    </submittedName>
</protein>
<comment type="caution">
    <text evidence="1">The sequence shown here is derived from an EMBL/GenBank/DDBJ whole genome shotgun (WGS) entry which is preliminary data.</text>
</comment>
<keyword evidence="2" id="KW-1185">Reference proteome</keyword>